<dbReference type="GO" id="GO:0016787">
    <property type="term" value="F:hydrolase activity"/>
    <property type="evidence" value="ECO:0007669"/>
    <property type="project" value="UniProtKB-KW"/>
</dbReference>
<dbReference type="InterPro" id="IPR017836">
    <property type="entry name" value="Hopanoid_biosynth-assoc_HpnK"/>
</dbReference>
<comment type="caution">
    <text evidence="6">The sequence shown here is derived from an EMBL/GenBank/DDBJ whole genome shotgun (WGS) entry which is preliminary data.</text>
</comment>
<dbReference type="Gene3D" id="3.20.20.370">
    <property type="entry name" value="Glycoside hydrolase/deacetylase"/>
    <property type="match status" value="1"/>
</dbReference>
<dbReference type="PANTHER" id="PTHR31609:SF1">
    <property type="entry name" value="CARBOHYDRATE DEACETYLASE"/>
    <property type="match status" value="1"/>
</dbReference>
<evidence type="ECO:0000256" key="4">
    <source>
        <dbReference type="ARBA" id="ARBA00022842"/>
    </source>
</evidence>
<keyword evidence="7" id="KW-1185">Reference proteome</keyword>
<protein>
    <submittedName>
        <fullName evidence="6">Hopanoid biosynthesis associated protein HpnK</fullName>
    </submittedName>
</protein>
<organism evidence="6 7">
    <name type="scientific">Rhizomicrobium palustre</name>
    <dbReference type="NCBI Taxonomy" id="189966"/>
    <lineage>
        <taxon>Bacteria</taxon>
        <taxon>Pseudomonadati</taxon>
        <taxon>Pseudomonadota</taxon>
        <taxon>Alphaproteobacteria</taxon>
        <taxon>Micropepsales</taxon>
        <taxon>Micropepsaceae</taxon>
        <taxon>Rhizomicrobium</taxon>
    </lineage>
</organism>
<comment type="cofactor">
    <cofactor evidence="1">
        <name>Mg(2+)</name>
        <dbReference type="ChEBI" id="CHEBI:18420"/>
    </cofactor>
</comment>
<evidence type="ECO:0000256" key="1">
    <source>
        <dbReference type="ARBA" id="ARBA00001946"/>
    </source>
</evidence>
<dbReference type="RefSeq" id="WP_167082938.1">
    <property type="nucleotide sequence ID" value="NZ_BAAADC010000001.1"/>
</dbReference>
<dbReference type="InterPro" id="IPR006879">
    <property type="entry name" value="YdjC-like"/>
</dbReference>
<dbReference type="NCBIfam" id="TIGR03473">
    <property type="entry name" value="HpnK"/>
    <property type="match status" value="1"/>
</dbReference>
<evidence type="ECO:0000256" key="5">
    <source>
        <dbReference type="ARBA" id="ARBA00023277"/>
    </source>
</evidence>
<dbReference type="GO" id="GO:0005975">
    <property type="term" value="P:carbohydrate metabolic process"/>
    <property type="evidence" value="ECO:0007669"/>
    <property type="project" value="InterPro"/>
</dbReference>
<evidence type="ECO:0000313" key="6">
    <source>
        <dbReference type="EMBL" id="NIK88793.1"/>
    </source>
</evidence>
<dbReference type="PANTHER" id="PTHR31609">
    <property type="entry name" value="YDJC DEACETYLASE FAMILY MEMBER"/>
    <property type="match status" value="1"/>
</dbReference>
<proteinExistence type="predicted"/>
<accession>A0A846MZQ6</accession>
<keyword evidence="2" id="KW-0479">Metal-binding</keyword>
<keyword evidence="4" id="KW-0460">Magnesium</keyword>
<name>A0A846MZQ6_9PROT</name>
<dbReference type="GO" id="GO:0046872">
    <property type="term" value="F:metal ion binding"/>
    <property type="evidence" value="ECO:0007669"/>
    <property type="project" value="UniProtKB-KW"/>
</dbReference>
<gene>
    <name evidence="6" type="ORF">FHS83_002111</name>
</gene>
<dbReference type="GO" id="GO:0019213">
    <property type="term" value="F:deacetylase activity"/>
    <property type="evidence" value="ECO:0007669"/>
    <property type="project" value="TreeGrafter"/>
</dbReference>
<keyword evidence="5" id="KW-0119">Carbohydrate metabolism</keyword>
<dbReference type="InterPro" id="IPR011330">
    <property type="entry name" value="Glyco_hydro/deAcase_b/a-brl"/>
</dbReference>
<dbReference type="EMBL" id="JAASRM010000001">
    <property type="protein sequence ID" value="NIK88793.1"/>
    <property type="molecule type" value="Genomic_DNA"/>
</dbReference>
<dbReference type="AlphaFoldDB" id="A0A846MZQ6"/>
<reference evidence="6 7" key="1">
    <citation type="submission" date="2020-03" db="EMBL/GenBank/DDBJ databases">
        <title>Genomic Encyclopedia of Type Strains, Phase IV (KMG-IV): sequencing the most valuable type-strain genomes for metagenomic binning, comparative biology and taxonomic classification.</title>
        <authorList>
            <person name="Goeker M."/>
        </authorList>
    </citation>
    <scope>NUCLEOTIDE SEQUENCE [LARGE SCALE GENOMIC DNA]</scope>
    <source>
        <strain evidence="6 7">DSM 19867</strain>
    </source>
</reference>
<dbReference type="SUPFAM" id="SSF88713">
    <property type="entry name" value="Glycoside hydrolase/deacetylase"/>
    <property type="match status" value="1"/>
</dbReference>
<sequence length="286" mass="30991">MQVAESSRKALIVTADDFGAAPEVNEAVIRANREGILTAASLMVAAPGAADAVARAKDNPRLGVGLHLVLVEGKPVLPTSQIPDLVGPDGNFRTDMVKASFAMAFLPKMRRQLAAEIEAQFDAFASTGLTLDHVNAHKHFHLHPIIAKLVVKIGKSYGMRAARAPVEPMEILQKIQPDLRGGEIERFVGKRLKERLSRAGIFTPDYVFGLAWTGAMNTRRVGALIDRLPDGVSEIYVHPAISAYPGSAPGYRYSEEFAALMAPEVLARMKNVALGSFEHFQKQAQS</sequence>
<evidence type="ECO:0000256" key="2">
    <source>
        <dbReference type="ARBA" id="ARBA00022723"/>
    </source>
</evidence>
<dbReference type="CDD" id="cd10804">
    <property type="entry name" value="YdjC_HpnK_like"/>
    <property type="match status" value="1"/>
</dbReference>
<evidence type="ECO:0000256" key="3">
    <source>
        <dbReference type="ARBA" id="ARBA00022801"/>
    </source>
</evidence>
<dbReference type="Proteomes" id="UP000570514">
    <property type="component" value="Unassembled WGS sequence"/>
</dbReference>
<keyword evidence="3" id="KW-0378">Hydrolase</keyword>
<evidence type="ECO:0000313" key="7">
    <source>
        <dbReference type="Proteomes" id="UP000570514"/>
    </source>
</evidence>
<dbReference type="Pfam" id="PF04794">
    <property type="entry name" value="YdjC"/>
    <property type="match status" value="1"/>
</dbReference>